<protein>
    <submittedName>
        <fullName evidence="1">Uncharacterized protein</fullName>
    </submittedName>
</protein>
<reference evidence="1 2" key="1">
    <citation type="submission" date="2020-04" db="EMBL/GenBank/DDBJ databases">
        <title>Perkinsus olseni comparative genomics.</title>
        <authorList>
            <person name="Bogema D.R."/>
        </authorList>
    </citation>
    <scope>NUCLEOTIDE SEQUENCE [LARGE SCALE GENOMIC DNA]</scope>
    <source>
        <strain evidence="1">ATCC PRA-205</strain>
    </source>
</reference>
<proteinExistence type="predicted"/>
<comment type="caution">
    <text evidence="1">The sequence shown here is derived from an EMBL/GenBank/DDBJ whole genome shotgun (WGS) entry which is preliminary data.</text>
</comment>
<sequence>IPLLGKNLELMRYWTGRTNQRDADRTEITLRAAQWGINVAEVGISKDEREYRAAATTIAVAAGWHERLDPVKRTKDLAARFASHGDAVVVFVVAIVVGDSCF</sequence>
<organism evidence="1 2">
    <name type="scientific">Perkinsus olseni</name>
    <name type="common">Perkinsus atlanticus</name>
    <dbReference type="NCBI Taxonomy" id="32597"/>
    <lineage>
        <taxon>Eukaryota</taxon>
        <taxon>Sar</taxon>
        <taxon>Alveolata</taxon>
        <taxon>Perkinsozoa</taxon>
        <taxon>Perkinsea</taxon>
        <taxon>Perkinsida</taxon>
        <taxon>Perkinsidae</taxon>
        <taxon>Perkinsus</taxon>
    </lineage>
</organism>
<dbReference type="AlphaFoldDB" id="A0A7J6PB31"/>
<dbReference type="Proteomes" id="UP000574390">
    <property type="component" value="Unassembled WGS sequence"/>
</dbReference>
<evidence type="ECO:0000313" key="1">
    <source>
        <dbReference type="EMBL" id="KAF4693348.1"/>
    </source>
</evidence>
<feature type="non-terminal residue" evidence="1">
    <location>
        <position position="102"/>
    </location>
</feature>
<name>A0A7J6PB31_PEROL</name>
<gene>
    <name evidence="1" type="ORF">FOZ62_024904</name>
</gene>
<dbReference type="EMBL" id="JABANM010036059">
    <property type="protein sequence ID" value="KAF4693348.1"/>
    <property type="molecule type" value="Genomic_DNA"/>
</dbReference>
<evidence type="ECO:0000313" key="2">
    <source>
        <dbReference type="Proteomes" id="UP000574390"/>
    </source>
</evidence>
<accession>A0A7J6PB31</accession>